<feature type="compositionally biased region" description="Basic and acidic residues" evidence="1">
    <location>
        <begin position="135"/>
        <end position="147"/>
    </location>
</feature>
<feature type="region of interest" description="Disordered" evidence="1">
    <location>
        <begin position="102"/>
        <end position="180"/>
    </location>
</feature>
<evidence type="ECO:0000313" key="3">
    <source>
        <dbReference type="EMBL" id="UZA02068.1"/>
    </source>
</evidence>
<dbReference type="InterPro" id="IPR006497">
    <property type="entry name" value="Phage_lambda_VrpO_N"/>
</dbReference>
<dbReference type="Proteomes" id="UP001163632">
    <property type="component" value="Chromosome"/>
</dbReference>
<feature type="compositionally biased region" description="Basic and acidic residues" evidence="1">
    <location>
        <begin position="197"/>
        <end position="208"/>
    </location>
</feature>
<feature type="compositionally biased region" description="Basic and acidic residues" evidence="1">
    <location>
        <begin position="102"/>
        <end position="114"/>
    </location>
</feature>
<reference evidence="3" key="1">
    <citation type="journal article" date="2022" name="BMC Microbiol.">
        <title>Whole genome sequencing of Moraxella bovis strains from North America reveals two genotypes with different genetic determinants.</title>
        <authorList>
            <person name="Wynn E.L."/>
            <person name="Hille M.M."/>
            <person name="Loy J.D."/>
            <person name="Schuller G."/>
            <person name="Kuhn K.L."/>
            <person name="Dickey A.M."/>
            <person name="Bono J.L."/>
            <person name="Clawson M.L."/>
        </authorList>
    </citation>
    <scope>NUCLEOTIDE SEQUENCE</scope>
    <source>
        <strain evidence="3">SAM102599</strain>
    </source>
</reference>
<name>A0ABY6M2W8_MORBO</name>
<protein>
    <submittedName>
        <fullName evidence="3">Replication protein</fullName>
    </submittedName>
</protein>
<organism evidence="3 4">
    <name type="scientific">Moraxella bovis</name>
    <dbReference type="NCBI Taxonomy" id="476"/>
    <lineage>
        <taxon>Bacteria</taxon>
        <taxon>Pseudomonadati</taxon>
        <taxon>Pseudomonadota</taxon>
        <taxon>Gammaproteobacteria</taxon>
        <taxon>Moraxellales</taxon>
        <taxon>Moraxellaceae</taxon>
        <taxon>Moraxella</taxon>
    </lineage>
</organism>
<evidence type="ECO:0000259" key="2">
    <source>
        <dbReference type="Pfam" id="PF04492"/>
    </source>
</evidence>
<dbReference type="EMBL" id="CP087830">
    <property type="protein sequence ID" value="UZA02068.1"/>
    <property type="molecule type" value="Genomic_DNA"/>
</dbReference>
<feature type="compositionally biased region" description="Basic and acidic residues" evidence="1">
    <location>
        <begin position="168"/>
        <end position="180"/>
    </location>
</feature>
<proteinExistence type="predicted"/>
<dbReference type="Pfam" id="PF04492">
    <property type="entry name" value="Phage_rep_O"/>
    <property type="match status" value="1"/>
</dbReference>
<accession>A0ABY6M2W8</accession>
<evidence type="ECO:0000256" key="1">
    <source>
        <dbReference type="SAM" id="MobiDB-lite"/>
    </source>
</evidence>
<keyword evidence="4" id="KW-1185">Reference proteome</keyword>
<gene>
    <name evidence="3" type="ORF">LP092_08660</name>
</gene>
<evidence type="ECO:0000313" key="4">
    <source>
        <dbReference type="Proteomes" id="UP001163632"/>
    </source>
</evidence>
<feature type="compositionally biased region" description="Polar residues" evidence="1">
    <location>
        <begin position="115"/>
        <end position="134"/>
    </location>
</feature>
<dbReference type="InterPro" id="IPR036388">
    <property type="entry name" value="WH-like_DNA-bd_sf"/>
</dbReference>
<feature type="domain" description="Bacteriophage lambda Replication protein O N-terminal" evidence="2">
    <location>
        <begin position="11"/>
        <end position="82"/>
    </location>
</feature>
<dbReference type="Gene3D" id="1.10.10.10">
    <property type="entry name" value="Winged helix-like DNA-binding domain superfamily/Winged helix DNA-binding domain"/>
    <property type="match status" value="1"/>
</dbReference>
<feature type="compositionally biased region" description="Polar residues" evidence="1">
    <location>
        <begin position="148"/>
        <end position="167"/>
    </location>
</feature>
<feature type="region of interest" description="Disordered" evidence="1">
    <location>
        <begin position="197"/>
        <end position="222"/>
    </location>
</feature>
<dbReference type="RefSeq" id="WP_264697001.1">
    <property type="nucleotide sequence ID" value="NZ_CP087830.1"/>
</dbReference>
<sequence>MSKFIANSFQLPNAFVDEMLCKLSGNACKIYLLIVRKTRGWHKEADKISYSQIQKYTGINHRATVSKAIDELLEIGLISVQKGNEKSMSEYRLNDDFCGSKNEQEAGSKNEQVKKCTSSKNEPTGSKNEPTGSKNEQEAGSKNEQVKKCTSSKNEPTGSKNEPTGSKNEQEAGSKNEHTEIHYIKNTKEKYREYDTHTHETQTDENHQNAKKPKTTSSVKKSKSLNDKLTADDLMNLKLSDFNFSNDDFENIPNLGDWLFDNLDYQVVNDFIATRKTKLTITAVKMIVKQSALANINLNSALEFCIDAGWQSFKADWYFNRQQPKQTHFNQQPTNRMDELRQLAQNAPVNEFGDFPFEQNFHQPATIGVNHE</sequence>